<evidence type="ECO:0000256" key="3">
    <source>
        <dbReference type="ARBA" id="ARBA00022692"/>
    </source>
</evidence>
<organism evidence="7 8">
    <name type="scientific">Shewanella khirikhana</name>
    <dbReference type="NCBI Taxonomy" id="1965282"/>
    <lineage>
        <taxon>Bacteria</taxon>
        <taxon>Pseudomonadati</taxon>
        <taxon>Pseudomonadota</taxon>
        <taxon>Gammaproteobacteria</taxon>
        <taxon>Alteromonadales</taxon>
        <taxon>Shewanellaceae</taxon>
        <taxon>Shewanella</taxon>
    </lineage>
</organism>
<comment type="subcellular location">
    <subcellularLocation>
        <location evidence="1">Cell membrane</location>
        <topology evidence="1">Multi-pass membrane protein</topology>
    </subcellularLocation>
</comment>
<evidence type="ECO:0000256" key="4">
    <source>
        <dbReference type="ARBA" id="ARBA00022989"/>
    </source>
</evidence>
<evidence type="ECO:0000256" key="1">
    <source>
        <dbReference type="ARBA" id="ARBA00004651"/>
    </source>
</evidence>
<feature type="transmembrane region" description="Helical" evidence="6">
    <location>
        <begin position="48"/>
        <end position="69"/>
    </location>
</feature>
<evidence type="ECO:0000313" key="8">
    <source>
        <dbReference type="Proteomes" id="UP000278437"/>
    </source>
</evidence>
<dbReference type="PANTHER" id="PTHR10010:SF46">
    <property type="entry name" value="SODIUM-DEPENDENT PHOSPHATE TRANSPORT PROTEIN 2B"/>
    <property type="match status" value="1"/>
</dbReference>
<keyword evidence="4 6" id="KW-1133">Transmembrane helix</keyword>
<dbReference type="InterPro" id="IPR003841">
    <property type="entry name" value="Na/Pi_transpt"/>
</dbReference>
<dbReference type="PRINTS" id="PR00173">
    <property type="entry name" value="EDTRNSPORT"/>
</dbReference>
<feature type="transmembrane region" description="Helical" evidence="6">
    <location>
        <begin position="315"/>
        <end position="337"/>
    </location>
</feature>
<protein>
    <submittedName>
        <fullName evidence="7">Na+/Pi-cotransporter</fullName>
    </submittedName>
</protein>
<feature type="transmembrane region" description="Helical" evidence="6">
    <location>
        <begin position="278"/>
        <end position="295"/>
    </location>
</feature>
<evidence type="ECO:0000256" key="6">
    <source>
        <dbReference type="SAM" id="Phobius"/>
    </source>
</evidence>
<keyword evidence="2" id="KW-1003">Cell membrane</keyword>
<feature type="transmembrane region" description="Helical" evidence="6">
    <location>
        <begin position="81"/>
        <end position="103"/>
    </location>
</feature>
<evidence type="ECO:0000256" key="2">
    <source>
        <dbReference type="ARBA" id="ARBA00022475"/>
    </source>
</evidence>
<dbReference type="PANTHER" id="PTHR10010">
    <property type="entry name" value="SOLUTE CARRIER FAMILY 34 SODIUM PHOSPHATE , MEMBER 2-RELATED"/>
    <property type="match status" value="1"/>
</dbReference>
<name>A0ABN5TY22_9GAMM</name>
<reference evidence="8" key="1">
    <citation type="submission" date="2017-03" db="EMBL/GenBank/DDBJ databases">
        <title>Full genome sequence of a non-lethal Shewanella isolate that potentiates virulence of Vibio parahaemolyticus causing acute hepatopancreatic necrosis disease (AHPND) in shrimp.</title>
        <authorList>
            <person name="Prachumwat A."/>
            <person name="Sritunyalucksana K."/>
        </authorList>
    </citation>
    <scope>NUCLEOTIDE SEQUENCE [LARGE SCALE GENOMIC DNA]</scope>
    <source>
        <strain evidence="8">TH2012</strain>
    </source>
</reference>
<dbReference type="EMBL" id="CP020373">
    <property type="protein sequence ID" value="AZQ11911.1"/>
    <property type="molecule type" value="Genomic_DNA"/>
</dbReference>
<feature type="transmembrane region" description="Helical" evidence="6">
    <location>
        <begin position="167"/>
        <end position="186"/>
    </location>
</feature>
<dbReference type="Proteomes" id="UP000278437">
    <property type="component" value="Chromosome"/>
</dbReference>
<dbReference type="Pfam" id="PF02690">
    <property type="entry name" value="Na_Pi_cotrans"/>
    <property type="match status" value="1"/>
</dbReference>
<evidence type="ECO:0000313" key="7">
    <source>
        <dbReference type="EMBL" id="AZQ11911.1"/>
    </source>
</evidence>
<gene>
    <name evidence="7" type="ORF">STH12_02842</name>
</gene>
<keyword evidence="3 6" id="KW-0812">Transmembrane</keyword>
<keyword evidence="5 6" id="KW-0472">Membrane</keyword>
<evidence type="ECO:0000256" key="5">
    <source>
        <dbReference type="ARBA" id="ARBA00023136"/>
    </source>
</evidence>
<keyword evidence="8" id="KW-1185">Reference proteome</keyword>
<sequence>MPSVECLELSLLSKPELCDDLIAPSLIQEKAMSQTAERVSTQTKVMKWIAITALIYLVLVAVGAVGDGFKLVSGGSEGAKAIFAFADNPLVALLLGVFATALVQSSSTVTSVIVGLVAGGLPLSVAIPMVMGANIGTTITNTLVSVGHIRSKEEFQRAFAASTVHDFFNLMAVLIFLPLEVAFGVLEKAARYLADLFTIDANLSMKDYNFMKSLTAPALDVIKQITSVLDGKWAGIAMIVLGIGLILFAVTFLGKLLKQVMVGKAKAMLHGAIGKGPVAGILSGTAVTVMVQSSSTTTSLMVPLAGSGVFSTRQIYPFTLGANIGTTITALLAATAISGSAAEAALTVALVHVLFNVFAVLLIYGLPLLRDIPVYCAEALARASARNKGAAMAYVVGSFFVLPGALLLAIR</sequence>
<proteinExistence type="predicted"/>
<feature type="transmembrane region" description="Helical" evidence="6">
    <location>
        <begin position="389"/>
        <end position="410"/>
    </location>
</feature>
<accession>A0ABN5TY22</accession>
<dbReference type="NCBIfam" id="NF037997">
    <property type="entry name" value="Na_Pi_symport"/>
    <property type="match status" value="2"/>
</dbReference>
<feature type="transmembrane region" description="Helical" evidence="6">
    <location>
        <begin position="233"/>
        <end position="257"/>
    </location>
</feature>
<feature type="transmembrane region" description="Helical" evidence="6">
    <location>
        <begin position="344"/>
        <end position="369"/>
    </location>
</feature>